<comment type="caution">
    <text evidence="10">The sequence shown here is derived from an EMBL/GenBank/DDBJ whole genome shotgun (WGS) entry which is preliminary data.</text>
</comment>
<keyword evidence="4 7" id="KW-0238">DNA-binding</keyword>
<feature type="domain" description="OmpR/PhoB-type" evidence="9">
    <location>
        <begin position="42"/>
        <end position="141"/>
    </location>
</feature>
<dbReference type="InterPro" id="IPR036388">
    <property type="entry name" value="WH-like_DNA-bd_sf"/>
</dbReference>
<evidence type="ECO:0000256" key="3">
    <source>
        <dbReference type="ARBA" id="ARBA00023015"/>
    </source>
</evidence>
<dbReference type="GO" id="GO:0005829">
    <property type="term" value="C:cytosol"/>
    <property type="evidence" value="ECO:0007669"/>
    <property type="project" value="TreeGrafter"/>
</dbReference>
<evidence type="ECO:0000256" key="5">
    <source>
        <dbReference type="ARBA" id="ARBA00023163"/>
    </source>
</evidence>
<dbReference type="FunFam" id="1.10.10.10:FF:000018">
    <property type="entry name" value="DNA-binding response regulator ResD"/>
    <property type="match status" value="1"/>
</dbReference>
<keyword evidence="1" id="KW-0597">Phosphoprotein</keyword>
<comment type="caution">
    <text evidence="6">Lacks conserved residue(s) required for the propagation of feature annotation.</text>
</comment>
<dbReference type="PANTHER" id="PTHR48111:SF4">
    <property type="entry name" value="DNA-BINDING DUAL TRANSCRIPTIONAL REGULATOR OMPR"/>
    <property type="match status" value="1"/>
</dbReference>
<accession>A0A2J6WUG1</accession>
<name>A0A2J6WUG1_9CHLR</name>
<dbReference type="GO" id="GO:0000976">
    <property type="term" value="F:transcription cis-regulatory region binding"/>
    <property type="evidence" value="ECO:0007669"/>
    <property type="project" value="TreeGrafter"/>
</dbReference>
<organism evidence="10 11">
    <name type="scientific">Chloroflexus aggregans</name>
    <dbReference type="NCBI Taxonomy" id="152260"/>
    <lineage>
        <taxon>Bacteria</taxon>
        <taxon>Bacillati</taxon>
        <taxon>Chloroflexota</taxon>
        <taxon>Chloroflexia</taxon>
        <taxon>Chloroflexales</taxon>
        <taxon>Chloroflexineae</taxon>
        <taxon>Chloroflexaceae</taxon>
        <taxon>Chloroflexus</taxon>
    </lineage>
</organism>
<evidence type="ECO:0000256" key="1">
    <source>
        <dbReference type="ARBA" id="ARBA00022553"/>
    </source>
</evidence>
<dbReference type="InterPro" id="IPR039420">
    <property type="entry name" value="WalR-like"/>
</dbReference>
<dbReference type="InterPro" id="IPR011006">
    <property type="entry name" value="CheY-like_superfamily"/>
</dbReference>
<dbReference type="PANTHER" id="PTHR48111">
    <property type="entry name" value="REGULATOR OF RPOS"/>
    <property type="match status" value="1"/>
</dbReference>
<dbReference type="InterPro" id="IPR001789">
    <property type="entry name" value="Sig_transdc_resp-reg_receiver"/>
</dbReference>
<dbReference type="PROSITE" id="PS50110">
    <property type="entry name" value="RESPONSE_REGULATORY"/>
    <property type="match status" value="1"/>
</dbReference>
<sequence length="145" mass="16441">IGLSVGADDYLTKPFSPRELVARVKAILRRNRTARVLDVHQRPVLQFAGLLIDPERREVEHNGVRVDLTPREFDLLYTLASYPGRVFTREELLQRVWGPDFAGIDRVVDVHIGTLRRKLDDDQHGTPLVQTVRGVGYKFVGGARS</sequence>
<gene>
    <name evidence="10" type="ORF">C0184_15085</name>
</gene>
<dbReference type="AlphaFoldDB" id="A0A2J6WUG1"/>
<evidence type="ECO:0000256" key="4">
    <source>
        <dbReference type="ARBA" id="ARBA00023125"/>
    </source>
</evidence>
<dbReference type="SMART" id="SM00862">
    <property type="entry name" value="Trans_reg_C"/>
    <property type="match status" value="1"/>
</dbReference>
<protein>
    <submittedName>
        <fullName evidence="10">DNA-binding response regulator</fullName>
    </submittedName>
</protein>
<dbReference type="CDD" id="cd00383">
    <property type="entry name" value="trans_reg_C"/>
    <property type="match status" value="1"/>
</dbReference>
<proteinExistence type="predicted"/>
<dbReference type="SUPFAM" id="SSF52172">
    <property type="entry name" value="CheY-like"/>
    <property type="match status" value="1"/>
</dbReference>
<dbReference type="Pfam" id="PF00486">
    <property type="entry name" value="Trans_reg_C"/>
    <property type="match status" value="1"/>
</dbReference>
<evidence type="ECO:0000256" key="2">
    <source>
        <dbReference type="ARBA" id="ARBA00023012"/>
    </source>
</evidence>
<keyword evidence="5" id="KW-0804">Transcription</keyword>
<evidence type="ECO:0000313" key="11">
    <source>
        <dbReference type="Proteomes" id="UP000243376"/>
    </source>
</evidence>
<evidence type="ECO:0000313" key="10">
    <source>
        <dbReference type="EMBL" id="PMP74417.1"/>
    </source>
</evidence>
<feature type="domain" description="Response regulatory" evidence="8">
    <location>
        <begin position="1"/>
        <end position="28"/>
    </location>
</feature>
<evidence type="ECO:0000259" key="9">
    <source>
        <dbReference type="PROSITE" id="PS51755"/>
    </source>
</evidence>
<dbReference type="GO" id="GO:0006355">
    <property type="term" value="P:regulation of DNA-templated transcription"/>
    <property type="evidence" value="ECO:0007669"/>
    <property type="project" value="InterPro"/>
</dbReference>
<dbReference type="Gene3D" id="1.10.10.10">
    <property type="entry name" value="Winged helix-like DNA-binding domain superfamily/Winged helix DNA-binding domain"/>
    <property type="match status" value="1"/>
</dbReference>
<dbReference type="GO" id="GO:0032993">
    <property type="term" value="C:protein-DNA complex"/>
    <property type="evidence" value="ECO:0007669"/>
    <property type="project" value="TreeGrafter"/>
</dbReference>
<feature type="DNA-binding region" description="OmpR/PhoB-type" evidence="7">
    <location>
        <begin position="42"/>
        <end position="141"/>
    </location>
</feature>
<evidence type="ECO:0000259" key="8">
    <source>
        <dbReference type="PROSITE" id="PS50110"/>
    </source>
</evidence>
<dbReference type="SUPFAM" id="SSF46894">
    <property type="entry name" value="C-terminal effector domain of the bipartite response regulators"/>
    <property type="match status" value="1"/>
</dbReference>
<dbReference type="InterPro" id="IPR001867">
    <property type="entry name" value="OmpR/PhoB-type_DNA-bd"/>
</dbReference>
<keyword evidence="3" id="KW-0805">Transcription regulation</keyword>
<dbReference type="Gene3D" id="6.10.250.690">
    <property type="match status" value="1"/>
</dbReference>
<feature type="non-terminal residue" evidence="10">
    <location>
        <position position="1"/>
    </location>
</feature>
<evidence type="ECO:0000256" key="6">
    <source>
        <dbReference type="PROSITE-ProRule" id="PRU00169"/>
    </source>
</evidence>
<dbReference type="PROSITE" id="PS51755">
    <property type="entry name" value="OMPR_PHOB"/>
    <property type="match status" value="1"/>
</dbReference>
<dbReference type="EMBL" id="PNIQ01001009">
    <property type="protein sequence ID" value="PMP74417.1"/>
    <property type="molecule type" value="Genomic_DNA"/>
</dbReference>
<dbReference type="InterPro" id="IPR016032">
    <property type="entry name" value="Sig_transdc_resp-reg_C-effctor"/>
</dbReference>
<dbReference type="GO" id="GO:0000156">
    <property type="term" value="F:phosphorelay response regulator activity"/>
    <property type="evidence" value="ECO:0007669"/>
    <property type="project" value="TreeGrafter"/>
</dbReference>
<reference evidence="10 11" key="1">
    <citation type="submission" date="2018-01" db="EMBL/GenBank/DDBJ databases">
        <title>Metagenomic assembled genomes from two thermal pools in the Uzon Caldera, Kamchatka, Russia.</title>
        <authorList>
            <person name="Wilkins L."/>
            <person name="Ettinger C."/>
        </authorList>
    </citation>
    <scope>NUCLEOTIDE SEQUENCE [LARGE SCALE GENOMIC DNA]</scope>
    <source>
        <strain evidence="10">ZAV-02</strain>
    </source>
</reference>
<dbReference type="Proteomes" id="UP000243376">
    <property type="component" value="Unassembled WGS sequence"/>
</dbReference>
<evidence type="ECO:0000256" key="7">
    <source>
        <dbReference type="PROSITE-ProRule" id="PRU01091"/>
    </source>
</evidence>
<keyword evidence="2" id="KW-0902">Two-component regulatory system</keyword>